<sequence length="238" mass="27865">MEIKKLTKEEKAEGLTLDLVNKVDLRKKCSPVMFKAGDEPVDIMECSTGYWVHTSDGYLRDDKGYLIVFGRRECQIARARYLMNHGEEEKRLEAERVLEQRKRKIQEKLDIFKKNIEDIRQYTIKGSTTNELAEILESAMSVEQRIYVKTARERNIKHLPKMEAQYAWLLSEFEEGNYNLLLDIMGIEKIPNPISFKLDSEDDMRMLKNAFGKQAIDEAQGDVNKLYARLKVEQMYNV</sequence>
<organism evidence="1 2">
    <name type="scientific">Parabacteroides distasonis CL09T03C24</name>
    <dbReference type="NCBI Taxonomy" id="999417"/>
    <lineage>
        <taxon>Bacteria</taxon>
        <taxon>Pseudomonadati</taxon>
        <taxon>Bacteroidota</taxon>
        <taxon>Bacteroidia</taxon>
        <taxon>Bacteroidales</taxon>
        <taxon>Tannerellaceae</taxon>
        <taxon>Parabacteroides</taxon>
    </lineage>
</organism>
<dbReference type="EMBL" id="AGZN01000003">
    <property type="protein sequence ID" value="EKN33247.1"/>
    <property type="molecule type" value="Genomic_DNA"/>
</dbReference>
<protein>
    <submittedName>
        <fullName evidence="1">Uncharacterized protein</fullName>
    </submittedName>
</protein>
<accession>A0AAD2TSY3</accession>
<dbReference type="Proteomes" id="UP000006262">
    <property type="component" value="Unassembled WGS sequence"/>
</dbReference>
<name>A0AAD2TSY3_PARDI</name>
<evidence type="ECO:0000313" key="1">
    <source>
        <dbReference type="EMBL" id="EKN33247.1"/>
    </source>
</evidence>
<gene>
    <name evidence="1" type="ORF">HMPREF1059_00288</name>
</gene>
<comment type="caution">
    <text evidence="1">The sequence shown here is derived from an EMBL/GenBank/DDBJ whole genome shotgun (WGS) entry which is preliminary data.</text>
</comment>
<dbReference type="AlphaFoldDB" id="A0AAD2TSY3"/>
<reference evidence="1 2" key="1">
    <citation type="submission" date="2012-02" db="EMBL/GenBank/DDBJ databases">
        <title>The Genome Sequence of Parabacteroides distasonis CL09T03C24.</title>
        <authorList>
            <consortium name="The Broad Institute Genome Sequencing Platform"/>
            <person name="Earl A."/>
            <person name="Ward D."/>
            <person name="Feldgarden M."/>
            <person name="Gevers D."/>
            <person name="Zitomersky N.L."/>
            <person name="Coyne M.J."/>
            <person name="Comstock L.E."/>
            <person name="Young S.K."/>
            <person name="Zeng Q."/>
            <person name="Gargeya S."/>
            <person name="Fitzgerald M."/>
            <person name="Haas B."/>
            <person name="Abouelleil A."/>
            <person name="Alvarado L."/>
            <person name="Arachchi H.M."/>
            <person name="Berlin A."/>
            <person name="Chapman S.B."/>
            <person name="Gearin G."/>
            <person name="Goldberg J."/>
            <person name="Griggs A."/>
            <person name="Gujja S."/>
            <person name="Hansen M."/>
            <person name="Heiman D."/>
            <person name="Howarth C."/>
            <person name="Larimer J."/>
            <person name="Lui A."/>
            <person name="MacDonald P.J.P."/>
            <person name="McCowen C."/>
            <person name="Montmayeur A."/>
            <person name="Murphy C."/>
            <person name="Neiman D."/>
            <person name="Pearson M."/>
            <person name="Priest M."/>
            <person name="Roberts A."/>
            <person name="Saif S."/>
            <person name="Shea T."/>
            <person name="Sisk P."/>
            <person name="Stolte C."/>
            <person name="Sykes S."/>
            <person name="Wortman J."/>
            <person name="Nusbaum C."/>
            <person name="Birren B."/>
        </authorList>
    </citation>
    <scope>NUCLEOTIDE SEQUENCE [LARGE SCALE GENOMIC DNA]</scope>
    <source>
        <strain evidence="1 2">CL09T03C24</strain>
    </source>
</reference>
<evidence type="ECO:0000313" key="2">
    <source>
        <dbReference type="Proteomes" id="UP000006262"/>
    </source>
</evidence>
<proteinExistence type="predicted"/>
<dbReference type="RefSeq" id="WP_005862473.1">
    <property type="nucleotide sequence ID" value="NZ_JH976485.1"/>
</dbReference>